<name>A0A2G2YER0_CAPAN</name>
<reference evidence="1 2" key="2">
    <citation type="journal article" date="2017" name="Genome Biol.">
        <title>New reference genome sequences of hot pepper reveal the massive evolution of plant disease-resistance genes by retroduplication.</title>
        <authorList>
            <person name="Kim S."/>
            <person name="Park J."/>
            <person name="Yeom S.I."/>
            <person name="Kim Y.M."/>
            <person name="Seo E."/>
            <person name="Kim K.T."/>
            <person name="Kim M.S."/>
            <person name="Lee J.M."/>
            <person name="Cheong K."/>
            <person name="Shin H.S."/>
            <person name="Kim S.B."/>
            <person name="Han K."/>
            <person name="Lee J."/>
            <person name="Park M."/>
            <person name="Lee H.A."/>
            <person name="Lee H.Y."/>
            <person name="Lee Y."/>
            <person name="Oh S."/>
            <person name="Lee J.H."/>
            <person name="Choi E."/>
            <person name="Choi E."/>
            <person name="Lee S.E."/>
            <person name="Jeon J."/>
            <person name="Kim H."/>
            <person name="Choi G."/>
            <person name="Song H."/>
            <person name="Lee J."/>
            <person name="Lee S.C."/>
            <person name="Kwon J.K."/>
            <person name="Lee H.Y."/>
            <person name="Koo N."/>
            <person name="Hong Y."/>
            <person name="Kim R.W."/>
            <person name="Kang W.H."/>
            <person name="Huh J.H."/>
            <person name="Kang B.C."/>
            <person name="Yang T.J."/>
            <person name="Lee Y.H."/>
            <person name="Bennetzen J.L."/>
            <person name="Choi D."/>
        </authorList>
    </citation>
    <scope>NUCLEOTIDE SEQUENCE [LARGE SCALE GENOMIC DNA]</scope>
    <source>
        <strain evidence="2">cv. CM334</strain>
    </source>
</reference>
<dbReference type="STRING" id="4072.A0A2G2YER0"/>
<evidence type="ECO:0000313" key="2">
    <source>
        <dbReference type="Proteomes" id="UP000222542"/>
    </source>
</evidence>
<evidence type="ECO:0000313" key="1">
    <source>
        <dbReference type="EMBL" id="PHT68226.1"/>
    </source>
</evidence>
<dbReference type="Proteomes" id="UP000222542">
    <property type="component" value="Unassembled WGS sequence"/>
</dbReference>
<keyword evidence="2" id="KW-1185">Reference proteome</keyword>
<gene>
    <name evidence="1" type="ORF">T459_27713</name>
</gene>
<dbReference type="Gramene" id="PHT68226">
    <property type="protein sequence ID" value="PHT68226"/>
    <property type="gene ID" value="T459_27713"/>
</dbReference>
<dbReference type="OMA" id="TAWLTEV"/>
<protein>
    <submittedName>
        <fullName evidence="1">Uncharacterized protein</fullName>
    </submittedName>
</protein>
<dbReference type="EMBL" id="AYRZ02000011">
    <property type="protein sequence ID" value="PHT68226.1"/>
    <property type="molecule type" value="Genomic_DNA"/>
</dbReference>
<dbReference type="AlphaFoldDB" id="A0A2G2YER0"/>
<proteinExistence type="predicted"/>
<reference evidence="1 2" key="1">
    <citation type="journal article" date="2014" name="Nat. Genet.">
        <title>Genome sequence of the hot pepper provides insights into the evolution of pungency in Capsicum species.</title>
        <authorList>
            <person name="Kim S."/>
            <person name="Park M."/>
            <person name="Yeom S.I."/>
            <person name="Kim Y.M."/>
            <person name="Lee J.M."/>
            <person name="Lee H.A."/>
            <person name="Seo E."/>
            <person name="Choi J."/>
            <person name="Cheong K."/>
            <person name="Kim K.T."/>
            <person name="Jung K."/>
            <person name="Lee G.W."/>
            <person name="Oh S.K."/>
            <person name="Bae C."/>
            <person name="Kim S.B."/>
            <person name="Lee H.Y."/>
            <person name="Kim S.Y."/>
            <person name="Kim M.S."/>
            <person name="Kang B.C."/>
            <person name="Jo Y.D."/>
            <person name="Yang H.B."/>
            <person name="Jeong H.J."/>
            <person name="Kang W.H."/>
            <person name="Kwon J.K."/>
            <person name="Shin C."/>
            <person name="Lim J.Y."/>
            <person name="Park J.H."/>
            <person name="Huh J.H."/>
            <person name="Kim J.S."/>
            <person name="Kim B.D."/>
            <person name="Cohen O."/>
            <person name="Paran I."/>
            <person name="Suh M.C."/>
            <person name="Lee S.B."/>
            <person name="Kim Y.K."/>
            <person name="Shin Y."/>
            <person name="Noh S.J."/>
            <person name="Park J."/>
            <person name="Seo Y.S."/>
            <person name="Kwon S.Y."/>
            <person name="Kim H.A."/>
            <person name="Park J.M."/>
            <person name="Kim H.J."/>
            <person name="Choi S.B."/>
            <person name="Bosland P.W."/>
            <person name="Reeves G."/>
            <person name="Jo S.H."/>
            <person name="Lee B.W."/>
            <person name="Cho H.T."/>
            <person name="Choi H.S."/>
            <person name="Lee M.S."/>
            <person name="Yu Y."/>
            <person name="Do Choi Y."/>
            <person name="Park B.S."/>
            <person name="van Deynze A."/>
            <person name="Ashrafi H."/>
            <person name="Hill T."/>
            <person name="Kim W.T."/>
            <person name="Pai H.S."/>
            <person name="Ahn H.K."/>
            <person name="Yeam I."/>
            <person name="Giovannoni J.J."/>
            <person name="Rose J.K."/>
            <person name="Sorensen I."/>
            <person name="Lee S.J."/>
            <person name="Kim R.W."/>
            <person name="Choi I.Y."/>
            <person name="Choi B.S."/>
            <person name="Lim J.S."/>
            <person name="Lee Y.H."/>
            <person name="Choi D."/>
        </authorList>
    </citation>
    <scope>NUCLEOTIDE SEQUENCE [LARGE SCALE GENOMIC DNA]</scope>
    <source>
        <strain evidence="2">cv. CM334</strain>
    </source>
</reference>
<accession>A0A2G2YER0</accession>
<organism evidence="1 2">
    <name type="scientific">Capsicum annuum</name>
    <name type="common">Capsicum pepper</name>
    <dbReference type="NCBI Taxonomy" id="4072"/>
    <lineage>
        <taxon>Eukaryota</taxon>
        <taxon>Viridiplantae</taxon>
        <taxon>Streptophyta</taxon>
        <taxon>Embryophyta</taxon>
        <taxon>Tracheophyta</taxon>
        <taxon>Spermatophyta</taxon>
        <taxon>Magnoliopsida</taxon>
        <taxon>eudicotyledons</taxon>
        <taxon>Gunneridae</taxon>
        <taxon>Pentapetalae</taxon>
        <taxon>asterids</taxon>
        <taxon>lamiids</taxon>
        <taxon>Solanales</taxon>
        <taxon>Solanaceae</taxon>
        <taxon>Solanoideae</taxon>
        <taxon>Capsiceae</taxon>
        <taxon>Capsicum</taxon>
    </lineage>
</organism>
<comment type="caution">
    <text evidence="1">The sequence shown here is derived from an EMBL/GenBank/DDBJ whole genome shotgun (WGS) entry which is preliminary data.</text>
</comment>
<sequence>MVALWRNVRLEEVLLECGTFPFDLYSDVVKQLFSVRKMDTMYDAAVFAAEACDKVHGCRGHQHTPCLQRKIAEYFVNGTEVDVPKRIGGSSSFLTADIKVFLQCNSHAKFTPGAIARILHGIASPAFPYAIWSRTHFWGMYMQTDFKAITEAAMTELMNLVGRDAL</sequence>